<evidence type="ECO:0000313" key="2">
    <source>
        <dbReference type="RefSeq" id="XP_018859475.1"/>
    </source>
</evidence>
<dbReference type="Pfam" id="PF13962">
    <property type="entry name" value="PGG"/>
    <property type="match status" value="1"/>
</dbReference>
<protein>
    <submittedName>
        <fullName evidence="2">Ankyrin repeat-containing protein ITN1-like</fullName>
    </submittedName>
</protein>
<evidence type="ECO:0000313" key="1">
    <source>
        <dbReference type="Proteomes" id="UP000235220"/>
    </source>
</evidence>
<dbReference type="RefSeq" id="XP_018859475.1">
    <property type="nucleotide sequence ID" value="XM_019003930.2"/>
</dbReference>
<sequence length="267" mass="29865">MQRELLWFQEIEKIVPKSSVNGPIGPEEKPPRDIFVKTHEELQKNGEQWMRNTANSCMLVAALIATVVFPAAFTVPGGNNQETGIPIFLETSWFTVFFVSNAVAMLFSSSSILVFLSILTSRYTEKDFLISLPLRLALGLTTLVISIVGMLIAFIAACFLVFKSENSVSIRIIIVAVPAVPISLFGILHYRLWFDIVHSGFCSKRFLFGTQNRLFIPSQQRLHAMETKNDNQTGHNDRNQVRFTSTTTSHPIPLGGIRPNYEQGSSV</sequence>
<organism evidence="1 2">
    <name type="scientific">Juglans regia</name>
    <name type="common">English walnut</name>
    <dbReference type="NCBI Taxonomy" id="51240"/>
    <lineage>
        <taxon>Eukaryota</taxon>
        <taxon>Viridiplantae</taxon>
        <taxon>Streptophyta</taxon>
        <taxon>Embryophyta</taxon>
        <taxon>Tracheophyta</taxon>
        <taxon>Spermatophyta</taxon>
        <taxon>Magnoliopsida</taxon>
        <taxon>eudicotyledons</taxon>
        <taxon>Gunneridae</taxon>
        <taxon>Pentapetalae</taxon>
        <taxon>rosids</taxon>
        <taxon>fabids</taxon>
        <taxon>Fagales</taxon>
        <taxon>Juglandaceae</taxon>
        <taxon>Juglans</taxon>
    </lineage>
</organism>
<dbReference type="STRING" id="51240.A0A2I4HTJ6"/>
<dbReference type="KEGG" id="jre:109021317"/>
<dbReference type="OrthoDB" id="1652385at2759"/>
<reference evidence="2" key="1">
    <citation type="submission" date="2025-08" db="UniProtKB">
        <authorList>
            <consortium name="RefSeq"/>
        </authorList>
    </citation>
    <scope>IDENTIFICATION</scope>
    <source>
        <tissue evidence="2">Leaves</tissue>
    </source>
</reference>
<name>A0A2I4HTJ6_JUGRE</name>
<dbReference type="PANTHER" id="PTHR24177">
    <property type="entry name" value="CASKIN"/>
    <property type="match status" value="1"/>
</dbReference>
<dbReference type="PANTHER" id="PTHR24177:SF292">
    <property type="entry name" value="ANKYRIN REPEAT FAMILY PROTEIN-RELATED"/>
    <property type="match status" value="1"/>
</dbReference>
<gene>
    <name evidence="2" type="primary">LOC109021317</name>
</gene>
<dbReference type="GO" id="GO:0016020">
    <property type="term" value="C:membrane"/>
    <property type="evidence" value="ECO:0000318"/>
    <property type="project" value="GO_Central"/>
</dbReference>
<dbReference type="Gramene" id="Jr15_02650_p1">
    <property type="protein sequence ID" value="cds.Jr15_02650_p1"/>
    <property type="gene ID" value="Jr15_02650"/>
</dbReference>
<dbReference type="GeneID" id="109021317"/>
<accession>A0A2I4HTJ6</accession>
<dbReference type="AlphaFoldDB" id="A0A2I4HTJ6"/>
<dbReference type="Proteomes" id="UP000235220">
    <property type="component" value="Chromosome 15"/>
</dbReference>
<proteinExistence type="predicted"/>
<dbReference type="InterPro" id="IPR026961">
    <property type="entry name" value="PGG_dom"/>
</dbReference>
<keyword evidence="1" id="KW-1185">Reference proteome</keyword>